<dbReference type="Proteomes" id="UP000785679">
    <property type="component" value="Unassembled WGS sequence"/>
</dbReference>
<keyword evidence="2" id="KW-1185">Reference proteome</keyword>
<reference evidence="1" key="1">
    <citation type="submission" date="2019-06" db="EMBL/GenBank/DDBJ databases">
        <authorList>
            <person name="Zheng W."/>
        </authorList>
    </citation>
    <scope>NUCLEOTIDE SEQUENCE</scope>
    <source>
        <strain evidence="1">QDHG01</strain>
    </source>
</reference>
<name>A0A8J8P3R9_HALGN</name>
<dbReference type="AlphaFoldDB" id="A0A8J8P3R9"/>
<comment type="caution">
    <text evidence="1">The sequence shown here is derived from an EMBL/GenBank/DDBJ whole genome shotgun (WGS) entry which is preliminary data.</text>
</comment>
<evidence type="ECO:0000313" key="1">
    <source>
        <dbReference type="EMBL" id="TNV85499.1"/>
    </source>
</evidence>
<dbReference type="EMBL" id="RRYP01001778">
    <property type="protein sequence ID" value="TNV85499.1"/>
    <property type="molecule type" value="Genomic_DNA"/>
</dbReference>
<gene>
    <name evidence="1" type="ORF">FGO68_gene9343</name>
</gene>
<protein>
    <submittedName>
        <fullName evidence="1">Uncharacterized protein</fullName>
    </submittedName>
</protein>
<accession>A0A8J8P3R9</accession>
<sequence length="299" mass="33733">MFLFCTIVALNGDMLMPLSLIQLLNFWNQSSIPSCLRVLPQALPESREPRDNTPGESLKCLRPAFFAIELIRREAEPLPSLLLVSFLLFRLPELLLDFLPAAALGFAIRIYLRLSVEATVMKCCWINFQPVADAPRRSSFLISQLFKLQALGSCSPVFLLLCCCYIPIYCFYQTFLLSVVLKDSPQCYITALSTTDLPEIDEAFIDELCFCLSIESVFGPALIQEALVCTRLRRSLCYQGNWFQSVGSTVRLMSGFSSLDWHKSWRRSFAYFQGMKFALAQFLISSSADILVTQMGSAV</sequence>
<proteinExistence type="predicted"/>
<organism evidence="1 2">
    <name type="scientific">Halteria grandinella</name>
    <dbReference type="NCBI Taxonomy" id="5974"/>
    <lineage>
        <taxon>Eukaryota</taxon>
        <taxon>Sar</taxon>
        <taxon>Alveolata</taxon>
        <taxon>Ciliophora</taxon>
        <taxon>Intramacronucleata</taxon>
        <taxon>Spirotrichea</taxon>
        <taxon>Stichotrichia</taxon>
        <taxon>Sporadotrichida</taxon>
        <taxon>Halteriidae</taxon>
        <taxon>Halteria</taxon>
    </lineage>
</organism>
<evidence type="ECO:0000313" key="2">
    <source>
        <dbReference type="Proteomes" id="UP000785679"/>
    </source>
</evidence>